<dbReference type="Proteomes" id="UP000237983">
    <property type="component" value="Unassembled WGS sequence"/>
</dbReference>
<evidence type="ECO:0000256" key="1">
    <source>
        <dbReference type="ARBA" id="ARBA00008136"/>
    </source>
</evidence>
<accession>A0A2T0VIZ9</accession>
<evidence type="ECO:0000313" key="10">
    <source>
        <dbReference type="Proteomes" id="UP000237983"/>
    </source>
</evidence>
<evidence type="ECO:0000256" key="6">
    <source>
        <dbReference type="ARBA" id="ARBA00023125"/>
    </source>
</evidence>
<keyword evidence="5" id="KW-0190">Covalent protein-DNA linkage</keyword>
<protein>
    <recommendedName>
        <fullName evidence="8">Abasic site processing protein</fullName>
        <ecNumber evidence="8">3.4.-.-</ecNumber>
    </recommendedName>
</protein>
<keyword evidence="3" id="KW-0227">DNA damage</keyword>
<dbReference type="PANTHER" id="PTHR13604">
    <property type="entry name" value="DC12-RELATED"/>
    <property type="match status" value="1"/>
</dbReference>
<dbReference type="PANTHER" id="PTHR13604:SF0">
    <property type="entry name" value="ABASIC SITE PROCESSING PROTEIN HMCES"/>
    <property type="match status" value="1"/>
</dbReference>
<dbReference type="SUPFAM" id="SSF143081">
    <property type="entry name" value="BB1717-like"/>
    <property type="match status" value="1"/>
</dbReference>
<dbReference type="GO" id="GO:0006508">
    <property type="term" value="P:proteolysis"/>
    <property type="evidence" value="ECO:0007669"/>
    <property type="project" value="UniProtKB-KW"/>
</dbReference>
<sequence>MCGRFVLDRKTSDLVALFDIDVEGAILPGPSWNIAPTQNVRVVIDAVPKGTEASEPVRRLESARWGLVPSFAKDLSGPPLFNARSETVTQKPAFQSAVGTRRAVVPASGYYEWHEVDGVKTPQYISLPDEELFLFAALYEWWRNPAAQSAAELWLLSTTILTRPSTGPLSEIHERMPVFLDAELASEWLDPHADGSIELVELVADAAEDIADQAQFHAVGSEVGTVQNDTPSLIRAAV</sequence>
<dbReference type="OrthoDB" id="9782620at2"/>
<keyword evidence="10" id="KW-1185">Reference proteome</keyword>
<dbReference type="AlphaFoldDB" id="A0A2T0VIZ9"/>
<reference evidence="9 10" key="1">
    <citation type="submission" date="2018-03" db="EMBL/GenBank/DDBJ databases">
        <title>Genomic Encyclopedia of Type Strains, Phase III (KMG-III): the genomes of soil and plant-associated and newly described type strains.</title>
        <authorList>
            <person name="Whitman W."/>
        </authorList>
    </citation>
    <scope>NUCLEOTIDE SEQUENCE [LARGE SCALE GENOMIC DNA]</scope>
    <source>
        <strain evidence="9 10">CGMCC 1.12484</strain>
    </source>
</reference>
<evidence type="ECO:0000313" key="9">
    <source>
        <dbReference type="EMBL" id="PRY70180.1"/>
    </source>
</evidence>
<proteinExistence type="inferred from homology"/>
<dbReference type="GO" id="GO:0106300">
    <property type="term" value="P:protein-DNA covalent cross-linking repair"/>
    <property type="evidence" value="ECO:0007669"/>
    <property type="project" value="InterPro"/>
</dbReference>
<evidence type="ECO:0000256" key="7">
    <source>
        <dbReference type="ARBA" id="ARBA00023239"/>
    </source>
</evidence>
<gene>
    <name evidence="9" type="ORF">B0I08_101308</name>
</gene>
<keyword evidence="4 8" id="KW-0378">Hydrolase</keyword>
<dbReference type="Gene3D" id="3.90.1680.10">
    <property type="entry name" value="SOS response associated peptidase-like"/>
    <property type="match status" value="1"/>
</dbReference>
<dbReference type="GO" id="GO:0008233">
    <property type="term" value="F:peptidase activity"/>
    <property type="evidence" value="ECO:0007669"/>
    <property type="project" value="UniProtKB-KW"/>
</dbReference>
<comment type="similarity">
    <text evidence="1 8">Belongs to the SOS response-associated peptidase family.</text>
</comment>
<dbReference type="Pfam" id="PF02586">
    <property type="entry name" value="SRAP"/>
    <property type="match status" value="1"/>
</dbReference>
<evidence type="ECO:0000256" key="3">
    <source>
        <dbReference type="ARBA" id="ARBA00022763"/>
    </source>
</evidence>
<dbReference type="InterPro" id="IPR036590">
    <property type="entry name" value="SRAP-like"/>
</dbReference>
<evidence type="ECO:0000256" key="8">
    <source>
        <dbReference type="RuleBase" id="RU364100"/>
    </source>
</evidence>
<dbReference type="GO" id="GO:0016829">
    <property type="term" value="F:lyase activity"/>
    <property type="evidence" value="ECO:0007669"/>
    <property type="project" value="UniProtKB-KW"/>
</dbReference>
<evidence type="ECO:0000256" key="5">
    <source>
        <dbReference type="ARBA" id="ARBA00023124"/>
    </source>
</evidence>
<dbReference type="GO" id="GO:0003697">
    <property type="term" value="F:single-stranded DNA binding"/>
    <property type="evidence" value="ECO:0007669"/>
    <property type="project" value="InterPro"/>
</dbReference>
<keyword evidence="6" id="KW-0238">DNA-binding</keyword>
<keyword evidence="2 8" id="KW-0645">Protease</keyword>
<evidence type="ECO:0000256" key="2">
    <source>
        <dbReference type="ARBA" id="ARBA00022670"/>
    </source>
</evidence>
<evidence type="ECO:0000256" key="4">
    <source>
        <dbReference type="ARBA" id="ARBA00022801"/>
    </source>
</evidence>
<keyword evidence="7" id="KW-0456">Lyase</keyword>
<name>A0A2T0VIZ9_9MICO</name>
<comment type="caution">
    <text evidence="9">The sequence shown here is derived from an EMBL/GenBank/DDBJ whole genome shotgun (WGS) entry which is preliminary data.</text>
</comment>
<dbReference type="EMBL" id="PVTL01000001">
    <property type="protein sequence ID" value="PRY70180.1"/>
    <property type="molecule type" value="Genomic_DNA"/>
</dbReference>
<organism evidence="9 10">
    <name type="scientific">Glaciihabitans tibetensis</name>
    <dbReference type="NCBI Taxonomy" id="1266600"/>
    <lineage>
        <taxon>Bacteria</taxon>
        <taxon>Bacillati</taxon>
        <taxon>Actinomycetota</taxon>
        <taxon>Actinomycetes</taxon>
        <taxon>Micrococcales</taxon>
        <taxon>Microbacteriaceae</taxon>
        <taxon>Glaciihabitans</taxon>
    </lineage>
</organism>
<dbReference type="EC" id="3.4.-.-" evidence="8"/>
<dbReference type="InterPro" id="IPR003738">
    <property type="entry name" value="SRAP"/>
</dbReference>